<comment type="subcellular location">
    <subcellularLocation>
        <location evidence="1">Secreted</location>
    </subcellularLocation>
</comment>
<organism evidence="7 8">
    <name type="scientific">Clupea harengus</name>
    <name type="common">Atlantic herring</name>
    <dbReference type="NCBI Taxonomy" id="7950"/>
    <lineage>
        <taxon>Eukaryota</taxon>
        <taxon>Metazoa</taxon>
        <taxon>Chordata</taxon>
        <taxon>Craniata</taxon>
        <taxon>Vertebrata</taxon>
        <taxon>Euteleostomi</taxon>
        <taxon>Actinopterygii</taxon>
        <taxon>Neopterygii</taxon>
        <taxon>Teleostei</taxon>
        <taxon>Clupei</taxon>
        <taxon>Clupeiformes</taxon>
        <taxon>Clupeoidei</taxon>
        <taxon>Clupeidae</taxon>
        <taxon>Clupea</taxon>
    </lineage>
</organism>
<dbReference type="AlphaFoldDB" id="A0A6P8GBL8"/>
<dbReference type="CTD" id="553959"/>
<dbReference type="Pfam" id="PF06083">
    <property type="entry name" value="IL17"/>
    <property type="match status" value="1"/>
</dbReference>
<dbReference type="Proteomes" id="UP000515152">
    <property type="component" value="Chromosome 14"/>
</dbReference>
<sequence>MHSASKNRVFMLPCLLGVCVLLLMGAQGAPHTKGGGKRAKKDHASVYLLLNTSMADSPPILAVNNSSMSPWEYSFSHDDNRFPPDIAEARCIYTGCLTRSGEEDLDMQSKPIQRQILVLRRVAGEKGDYVFKLDYKTVAVGCTCVRPLVLHQ</sequence>
<gene>
    <name evidence="8" type="primary">il17a/f1</name>
</gene>
<proteinExistence type="inferred from homology"/>
<dbReference type="GO" id="GO:0005615">
    <property type="term" value="C:extracellular space"/>
    <property type="evidence" value="ECO:0007669"/>
    <property type="project" value="UniProtKB-KW"/>
</dbReference>
<dbReference type="SUPFAM" id="SSF57501">
    <property type="entry name" value="Cystine-knot cytokines"/>
    <property type="match status" value="1"/>
</dbReference>
<comment type="similarity">
    <text evidence="2">Belongs to the IL-17 family.</text>
</comment>
<feature type="signal peptide" evidence="6">
    <location>
        <begin position="1"/>
        <end position="28"/>
    </location>
</feature>
<dbReference type="KEGG" id="char:105909920"/>
<reference evidence="8" key="1">
    <citation type="submission" date="2025-08" db="UniProtKB">
        <authorList>
            <consortium name="RefSeq"/>
        </authorList>
    </citation>
    <scope>IDENTIFICATION</scope>
</reference>
<dbReference type="RefSeq" id="XP_031436694.1">
    <property type="nucleotide sequence ID" value="XM_031580834.2"/>
</dbReference>
<evidence type="ECO:0000256" key="2">
    <source>
        <dbReference type="ARBA" id="ARBA00007236"/>
    </source>
</evidence>
<dbReference type="GeneID" id="105909920"/>
<dbReference type="GO" id="GO:0005125">
    <property type="term" value="F:cytokine activity"/>
    <property type="evidence" value="ECO:0007669"/>
    <property type="project" value="UniProtKB-KW"/>
</dbReference>
<evidence type="ECO:0000256" key="3">
    <source>
        <dbReference type="ARBA" id="ARBA00022514"/>
    </source>
</evidence>
<accession>A0A6P8GBL8</accession>
<evidence type="ECO:0000313" key="8">
    <source>
        <dbReference type="RefSeq" id="XP_031436694.1"/>
    </source>
</evidence>
<dbReference type="InterPro" id="IPR020440">
    <property type="entry name" value="IL-17_chr"/>
</dbReference>
<dbReference type="Gene3D" id="2.10.90.10">
    <property type="entry name" value="Cystine-knot cytokines"/>
    <property type="match status" value="1"/>
</dbReference>
<dbReference type="PRINTS" id="PR01932">
    <property type="entry name" value="INTRLEUKIN17"/>
</dbReference>
<name>A0A6P8GBL8_CLUHA</name>
<dbReference type="GO" id="GO:0006954">
    <property type="term" value="P:inflammatory response"/>
    <property type="evidence" value="ECO:0007669"/>
    <property type="project" value="InterPro"/>
</dbReference>
<protein>
    <submittedName>
        <fullName evidence="8">Interleukin 17a/f1</fullName>
    </submittedName>
</protein>
<evidence type="ECO:0000256" key="1">
    <source>
        <dbReference type="ARBA" id="ARBA00004613"/>
    </source>
</evidence>
<dbReference type="InterPro" id="IPR029034">
    <property type="entry name" value="Cystine-knot_cytokine"/>
</dbReference>
<evidence type="ECO:0000313" key="7">
    <source>
        <dbReference type="Proteomes" id="UP000515152"/>
    </source>
</evidence>
<keyword evidence="3" id="KW-0202">Cytokine</keyword>
<feature type="chain" id="PRO_5027820437" evidence="6">
    <location>
        <begin position="29"/>
        <end position="152"/>
    </location>
</feature>
<evidence type="ECO:0000256" key="4">
    <source>
        <dbReference type="ARBA" id="ARBA00022525"/>
    </source>
</evidence>
<dbReference type="InterPro" id="IPR010345">
    <property type="entry name" value="IL-17_fam"/>
</dbReference>
<keyword evidence="5 6" id="KW-0732">Signal</keyword>
<keyword evidence="7" id="KW-1185">Reference proteome</keyword>
<evidence type="ECO:0000256" key="5">
    <source>
        <dbReference type="ARBA" id="ARBA00022729"/>
    </source>
</evidence>
<keyword evidence="4" id="KW-0964">Secreted</keyword>
<evidence type="ECO:0000256" key="6">
    <source>
        <dbReference type="SAM" id="SignalP"/>
    </source>
</evidence>
<dbReference type="OrthoDB" id="6093351at2759"/>